<evidence type="ECO:0000256" key="6">
    <source>
        <dbReference type="ARBA" id="ARBA00022807"/>
    </source>
</evidence>
<keyword evidence="5 8" id="KW-0378">Hydrolase</keyword>
<dbReference type="EMBL" id="KL198047">
    <property type="protein sequence ID" value="KDQ12889.1"/>
    <property type="molecule type" value="Genomic_DNA"/>
</dbReference>
<evidence type="ECO:0000256" key="4">
    <source>
        <dbReference type="ARBA" id="ARBA00022786"/>
    </source>
</evidence>
<dbReference type="EC" id="3.4.19.12" evidence="8"/>
<evidence type="ECO:0000256" key="5">
    <source>
        <dbReference type="ARBA" id="ARBA00022801"/>
    </source>
</evidence>
<protein>
    <recommendedName>
        <fullName evidence="8">Ubiquitin carboxyl-terminal hydrolase</fullName>
        <ecNumber evidence="8">3.4.19.12</ecNumber>
    </recommendedName>
</protein>
<dbReference type="PANTHER" id="PTHR10589">
    <property type="entry name" value="UBIQUITIN CARBOXYL-TERMINAL HYDROLASE"/>
    <property type="match status" value="1"/>
</dbReference>
<dbReference type="GO" id="GO:0004843">
    <property type="term" value="F:cysteine-type deubiquitinase activity"/>
    <property type="evidence" value="ECO:0007669"/>
    <property type="project" value="UniProtKB-EC"/>
</dbReference>
<evidence type="ECO:0000256" key="7">
    <source>
        <dbReference type="PROSITE-ProRule" id="PRU01393"/>
    </source>
</evidence>
<comment type="similarity">
    <text evidence="2 7 8">Belongs to the peptidase C12 family.</text>
</comment>
<feature type="domain" description="UCH catalytic" evidence="9">
    <location>
        <begin position="4"/>
        <end position="240"/>
    </location>
</feature>
<dbReference type="AlphaFoldDB" id="A0A067MBG7"/>
<evidence type="ECO:0000256" key="8">
    <source>
        <dbReference type="RuleBase" id="RU361215"/>
    </source>
</evidence>
<dbReference type="GO" id="GO:0016579">
    <property type="term" value="P:protein deubiquitination"/>
    <property type="evidence" value="ECO:0007669"/>
    <property type="project" value="TreeGrafter"/>
</dbReference>
<organism evidence="10 11">
    <name type="scientific">Botryobasidium botryosum (strain FD-172 SS1)</name>
    <dbReference type="NCBI Taxonomy" id="930990"/>
    <lineage>
        <taxon>Eukaryota</taxon>
        <taxon>Fungi</taxon>
        <taxon>Dikarya</taxon>
        <taxon>Basidiomycota</taxon>
        <taxon>Agaricomycotina</taxon>
        <taxon>Agaricomycetes</taxon>
        <taxon>Cantharellales</taxon>
        <taxon>Botryobasidiaceae</taxon>
        <taxon>Botryobasidium</taxon>
    </lineage>
</organism>
<dbReference type="GO" id="GO:0006511">
    <property type="term" value="P:ubiquitin-dependent protein catabolic process"/>
    <property type="evidence" value="ECO:0007669"/>
    <property type="project" value="UniProtKB-UniRule"/>
</dbReference>
<evidence type="ECO:0000256" key="2">
    <source>
        <dbReference type="ARBA" id="ARBA00009326"/>
    </source>
</evidence>
<dbReference type="CDD" id="cd09616">
    <property type="entry name" value="Peptidase_C12_UCH_L1_L3"/>
    <property type="match status" value="1"/>
</dbReference>
<keyword evidence="4 8" id="KW-0833">Ubl conjugation pathway</keyword>
<evidence type="ECO:0000313" key="11">
    <source>
        <dbReference type="Proteomes" id="UP000027195"/>
    </source>
</evidence>
<sequence length="243" mass="26664">MRKVFVPLENNPEVMNPLARKLGLSPDLSFHDVLSFTEPDLLAVIPRPAYALLFLFYITPASEKFLEAEEATFPKYEGSGPSEPILWYYQTIGHACGLIGLLHCTTNGAAADFITPDSILSRFIQDAIPLNPTDRAQLIYDFAELESAHYEAAKQGDSIAPDVHAGEDVQGAFLAFVKGKDGHLWELEGRRKGPVDRGLLGENEDVLSEKALNMGPLQFLKREEETGGGQLMFSCLALGPSLD</sequence>
<comment type="catalytic activity">
    <reaction evidence="1 8">
        <text>Thiol-dependent hydrolysis of ester, thioester, amide, peptide and isopeptide bonds formed by the C-terminal Gly of ubiquitin (a 76-residue protein attached to proteins as an intracellular targeting signal).</text>
        <dbReference type="EC" id="3.4.19.12"/>
    </reaction>
</comment>
<reference evidence="11" key="1">
    <citation type="journal article" date="2014" name="Proc. Natl. Acad. Sci. U.S.A.">
        <title>Extensive sampling of basidiomycete genomes demonstrates inadequacy of the white-rot/brown-rot paradigm for wood decay fungi.</title>
        <authorList>
            <person name="Riley R."/>
            <person name="Salamov A.A."/>
            <person name="Brown D.W."/>
            <person name="Nagy L.G."/>
            <person name="Floudas D."/>
            <person name="Held B.W."/>
            <person name="Levasseur A."/>
            <person name="Lombard V."/>
            <person name="Morin E."/>
            <person name="Otillar R."/>
            <person name="Lindquist E.A."/>
            <person name="Sun H."/>
            <person name="LaButti K.M."/>
            <person name="Schmutz J."/>
            <person name="Jabbour D."/>
            <person name="Luo H."/>
            <person name="Baker S.E."/>
            <person name="Pisabarro A.G."/>
            <person name="Walton J.D."/>
            <person name="Blanchette R.A."/>
            <person name="Henrissat B."/>
            <person name="Martin F."/>
            <person name="Cullen D."/>
            <person name="Hibbett D.S."/>
            <person name="Grigoriev I.V."/>
        </authorList>
    </citation>
    <scope>NUCLEOTIDE SEQUENCE [LARGE SCALE GENOMIC DNA]</scope>
    <source>
        <strain evidence="11">FD-172 SS1</strain>
    </source>
</reference>
<dbReference type="InterPro" id="IPR036959">
    <property type="entry name" value="Peptidase_C12_UCH_sf"/>
</dbReference>
<dbReference type="PROSITE" id="PS52048">
    <property type="entry name" value="UCH_DOMAIN"/>
    <property type="match status" value="1"/>
</dbReference>
<evidence type="ECO:0000256" key="3">
    <source>
        <dbReference type="ARBA" id="ARBA00022670"/>
    </source>
</evidence>
<dbReference type="GO" id="GO:0005737">
    <property type="term" value="C:cytoplasm"/>
    <property type="evidence" value="ECO:0007669"/>
    <property type="project" value="TreeGrafter"/>
</dbReference>
<dbReference type="FunFam" id="3.40.532.10:FF:000008">
    <property type="entry name" value="Ubiquitin carboxyl-terminal hydrolase"/>
    <property type="match status" value="1"/>
</dbReference>
<dbReference type="HOGENOM" id="CLU_054406_0_2_1"/>
<dbReference type="STRING" id="930990.A0A067MBG7"/>
<proteinExistence type="inferred from homology"/>
<comment type="caution">
    <text evidence="7">Lacks conserved residue(s) required for the propagation of feature annotation.</text>
</comment>
<gene>
    <name evidence="10" type="ORF">BOTBODRAFT_34032</name>
</gene>
<evidence type="ECO:0000259" key="9">
    <source>
        <dbReference type="PROSITE" id="PS52048"/>
    </source>
</evidence>
<keyword evidence="6 8" id="KW-0788">Thiol protease</keyword>
<dbReference type="PANTHER" id="PTHR10589:SF17">
    <property type="entry name" value="UBIQUITIN CARBOXYL-TERMINAL HYDROLASE"/>
    <property type="match status" value="1"/>
</dbReference>
<dbReference type="Proteomes" id="UP000027195">
    <property type="component" value="Unassembled WGS sequence"/>
</dbReference>
<evidence type="ECO:0000256" key="1">
    <source>
        <dbReference type="ARBA" id="ARBA00000707"/>
    </source>
</evidence>
<dbReference type="SUPFAM" id="SSF54001">
    <property type="entry name" value="Cysteine proteinases"/>
    <property type="match status" value="1"/>
</dbReference>
<dbReference type="Gene3D" id="3.40.532.10">
    <property type="entry name" value="Peptidase C12, ubiquitin carboxyl-terminal hydrolase"/>
    <property type="match status" value="1"/>
</dbReference>
<dbReference type="Pfam" id="PF01088">
    <property type="entry name" value="Peptidase_C12"/>
    <property type="match status" value="1"/>
</dbReference>
<dbReference type="InParanoid" id="A0A067MBG7"/>
<keyword evidence="3 8" id="KW-0645">Protease</keyword>
<accession>A0A067MBG7</accession>
<dbReference type="PRINTS" id="PR00707">
    <property type="entry name" value="UBCTHYDRLASE"/>
</dbReference>
<keyword evidence="11" id="KW-1185">Reference proteome</keyword>
<dbReference type="FunCoup" id="A0A067MBG7">
    <property type="interactions" value="414"/>
</dbReference>
<dbReference type="OrthoDB" id="427186at2759"/>
<dbReference type="InterPro" id="IPR038765">
    <property type="entry name" value="Papain-like_cys_pep_sf"/>
</dbReference>
<dbReference type="InterPro" id="IPR001578">
    <property type="entry name" value="Peptidase_C12_UCH"/>
</dbReference>
<evidence type="ECO:0000313" key="10">
    <source>
        <dbReference type="EMBL" id="KDQ12889.1"/>
    </source>
</evidence>
<name>A0A067MBG7_BOTB1</name>